<feature type="region of interest" description="Disordered" evidence="11">
    <location>
        <begin position="183"/>
        <end position="242"/>
    </location>
</feature>
<dbReference type="GO" id="GO:1990429">
    <property type="term" value="C:peroxisomal importomer complex"/>
    <property type="evidence" value="ECO:0007669"/>
    <property type="project" value="TreeGrafter"/>
</dbReference>
<evidence type="ECO:0000313" key="13">
    <source>
        <dbReference type="EMBL" id="KAG5480299.1"/>
    </source>
</evidence>
<evidence type="ECO:0000256" key="4">
    <source>
        <dbReference type="ARBA" id="ARBA00023010"/>
    </source>
</evidence>
<evidence type="ECO:0000256" key="5">
    <source>
        <dbReference type="ARBA" id="ARBA00023136"/>
    </source>
</evidence>
<keyword evidence="4" id="KW-0811">Translocation</keyword>
<gene>
    <name evidence="13" type="ORF">CUR178_06355</name>
</gene>
<accession>A0A836GUB0</accession>
<dbReference type="InterPro" id="IPR036388">
    <property type="entry name" value="WH-like_DNA-bd_sf"/>
</dbReference>
<dbReference type="RefSeq" id="XP_067693446.1">
    <property type="nucleotide sequence ID" value="XM_067838025.1"/>
</dbReference>
<dbReference type="AlphaFoldDB" id="A0A836GUB0"/>
<feature type="compositionally biased region" description="Pro residues" evidence="11">
    <location>
        <begin position="11"/>
        <end position="21"/>
    </location>
</feature>
<dbReference type="PANTHER" id="PTHR23058:SF0">
    <property type="entry name" value="PEROXISOMAL MEMBRANE PROTEIN PEX14"/>
    <property type="match status" value="1"/>
</dbReference>
<dbReference type="InterPro" id="IPR025655">
    <property type="entry name" value="PEX14"/>
</dbReference>
<dbReference type="GeneID" id="94173535"/>
<comment type="similarity">
    <text evidence="1 10">Belongs to the peroxin-14 family.</text>
</comment>
<keyword evidence="5 10" id="KW-0472">Membrane</keyword>
<feature type="region of interest" description="Disordered" evidence="11">
    <location>
        <begin position="444"/>
        <end position="464"/>
    </location>
</feature>
<evidence type="ECO:0000259" key="12">
    <source>
        <dbReference type="Pfam" id="PF04695"/>
    </source>
</evidence>
<sequence>MAAAVPAQPQAAPPESLPEPEQPSVSEMDADATVQSAIRFLQDARVRSSPIESQIRFLKGKGVSDGQIRHAFAKVGRAVTAEKIASVRASPADAAPSATTAAAGATTLSAQLKTARQEAPVSIAPGPQYTQTLFPYLPPPPQVERQAQTVDWRDVVIGAGAAMLAGFAGYTIFNRYSPYEFRRKSEKRPRLHRSSYSRHPPASNASSDSETDASSMRLRGRVPPLPAPPPVASTAEPIVSATPPTNLTEEVKKLQMELEEIKDALANERKKCADLAVSAAKIRADKQQLSRANDRLTQQIDELKKDIEKLEAEKGAAAGEATQTAAEGTAAAAPAPASTCEPSVAAEGEQTRTSPAVTPESNATAANADTATILPVLPSPKDAALVAADAALSEPITEAASAAPTSMAAVTSAPESSTAAVAAPAASADAVFPAATVTEALASYLPTSSTQSRTTKGGTPVSMS</sequence>
<feature type="region of interest" description="Disordered" evidence="11">
    <location>
        <begin position="314"/>
        <end position="378"/>
    </location>
</feature>
<keyword evidence="3 10" id="KW-0653">Protein transport</keyword>
<evidence type="ECO:0000313" key="14">
    <source>
        <dbReference type="Proteomes" id="UP000674179"/>
    </source>
</evidence>
<reference evidence="13 14" key="1">
    <citation type="submission" date="2021-02" db="EMBL/GenBank/DDBJ databases">
        <title>Leishmania (Mundinia) enrietti genome sequencing and assembly.</title>
        <authorList>
            <person name="Almutairi H."/>
            <person name="Gatherer D."/>
        </authorList>
    </citation>
    <scope>NUCLEOTIDE SEQUENCE [LARGE SCALE GENOMIC DNA]</scope>
    <source>
        <strain evidence="13">CUR178</strain>
    </source>
</reference>
<keyword evidence="14" id="KW-1185">Reference proteome</keyword>
<dbReference type="EMBL" id="JAFHKP010000021">
    <property type="protein sequence ID" value="KAG5480299.1"/>
    <property type="molecule type" value="Genomic_DNA"/>
</dbReference>
<dbReference type="GO" id="GO:0005102">
    <property type="term" value="F:signaling receptor binding"/>
    <property type="evidence" value="ECO:0007669"/>
    <property type="project" value="TreeGrafter"/>
</dbReference>
<protein>
    <recommendedName>
        <fullName evidence="7 10">Peroxisomal membrane protein PEX14</fullName>
    </recommendedName>
    <alternativeName>
        <fullName evidence="8 10">Peroxin-14</fullName>
    </alternativeName>
</protein>
<feature type="compositionally biased region" description="Low complexity" evidence="11">
    <location>
        <begin position="315"/>
        <end position="337"/>
    </location>
</feature>
<comment type="caution">
    <text evidence="13">The sequence shown here is derived from an EMBL/GenBank/DDBJ whole genome shotgun (WGS) entry which is preliminary data.</text>
</comment>
<name>A0A836GUB0_LEIEN</name>
<feature type="domain" description="Peroxisome membrane anchor protein Pex14p N-terminal" evidence="12">
    <location>
        <begin position="30"/>
        <end position="73"/>
    </location>
</feature>
<dbReference type="GO" id="GO:0016560">
    <property type="term" value="P:protein import into peroxisome matrix, docking"/>
    <property type="evidence" value="ECO:0007669"/>
    <property type="project" value="UniProtKB-UniRule"/>
</dbReference>
<dbReference type="InterPro" id="IPR006785">
    <property type="entry name" value="Pex14_N"/>
</dbReference>
<comment type="subcellular location">
    <subcellularLocation>
        <location evidence="9 10">Peroxisome membrane</location>
    </subcellularLocation>
</comment>
<dbReference type="PANTHER" id="PTHR23058">
    <property type="entry name" value="PEROXISOMAL MEMBRANE PROTEIN PEX14"/>
    <property type="match status" value="1"/>
</dbReference>
<keyword evidence="6 10" id="KW-0576">Peroxisome</keyword>
<dbReference type="Gene3D" id="1.10.10.10">
    <property type="entry name" value="Winged helix-like DNA-binding domain superfamily/Winged helix DNA-binding domain"/>
    <property type="match status" value="1"/>
</dbReference>
<dbReference type="KEGG" id="lenr:94173535"/>
<dbReference type="Proteomes" id="UP000674179">
    <property type="component" value="Chromosome 21"/>
</dbReference>
<evidence type="ECO:0000256" key="6">
    <source>
        <dbReference type="ARBA" id="ARBA00023140"/>
    </source>
</evidence>
<feature type="compositionally biased region" description="Polar residues" evidence="11">
    <location>
        <begin position="351"/>
        <end position="361"/>
    </location>
</feature>
<evidence type="ECO:0000256" key="8">
    <source>
        <dbReference type="ARBA" id="ARBA00029691"/>
    </source>
</evidence>
<evidence type="ECO:0000256" key="11">
    <source>
        <dbReference type="SAM" id="MobiDB-lite"/>
    </source>
</evidence>
<feature type="compositionally biased region" description="Polar residues" evidence="11">
    <location>
        <begin position="445"/>
        <end position="464"/>
    </location>
</feature>
<feature type="compositionally biased region" description="Low complexity" evidence="11">
    <location>
        <begin position="1"/>
        <end position="10"/>
    </location>
</feature>
<comment type="function">
    <text evidence="10">Component of the PEX13-PEX14 docking complex, a translocon channel that specifically mediates the import of peroxisomal cargo proteins bound to PEX5 receptor. The PEX13-PEX14 docking complex forms a large import pore which can be opened to a diameter of about 9 nm. Mechanistically, PEX5 receptor along with cargo proteins associates with the PEX14 subunit of the PEX13-PEX14 docking complex in the cytosol, leading to the insertion of the receptor into the organelle membrane with the concomitant translocation of the cargo into the peroxisome matrix.</text>
</comment>
<evidence type="ECO:0000256" key="10">
    <source>
        <dbReference type="RuleBase" id="RU367032"/>
    </source>
</evidence>
<evidence type="ECO:0000256" key="7">
    <source>
        <dbReference type="ARBA" id="ARBA00029502"/>
    </source>
</evidence>
<feature type="compositionally biased region" description="Low complexity" evidence="11">
    <location>
        <begin position="362"/>
        <end position="372"/>
    </location>
</feature>
<dbReference type="Pfam" id="PF04695">
    <property type="entry name" value="Pex14_N"/>
    <property type="match status" value="1"/>
</dbReference>
<evidence type="ECO:0000256" key="3">
    <source>
        <dbReference type="ARBA" id="ARBA00022927"/>
    </source>
</evidence>
<evidence type="ECO:0000256" key="2">
    <source>
        <dbReference type="ARBA" id="ARBA00022448"/>
    </source>
</evidence>
<dbReference type="OrthoDB" id="5549158at2759"/>
<feature type="compositionally biased region" description="Polar residues" evidence="11">
    <location>
        <begin position="203"/>
        <end position="214"/>
    </location>
</feature>
<evidence type="ECO:0000256" key="1">
    <source>
        <dbReference type="ARBA" id="ARBA00005443"/>
    </source>
</evidence>
<organism evidence="13 14">
    <name type="scientific">Leishmania enriettii</name>
    <dbReference type="NCBI Taxonomy" id="5663"/>
    <lineage>
        <taxon>Eukaryota</taxon>
        <taxon>Discoba</taxon>
        <taxon>Euglenozoa</taxon>
        <taxon>Kinetoplastea</taxon>
        <taxon>Metakinetoplastina</taxon>
        <taxon>Trypanosomatida</taxon>
        <taxon>Trypanosomatidae</taxon>
        <taxon>Leishmaniinae</taxon>
        <taxon>Leishmania</taxon>
    </lineage>
</organism>
<proteinExistence type="inferred from homology"/>
<feature type="region of interest" description="Disordered" evidence="11">
    <location>
        <begin position="1"/>
        <end position="30"/>
    </location>
</feature>
<feature type="compositionally biased region" description="Basic residues" evidence="11">
    <location>
        <begin position="184"/>
        <end position="196"/>
    </location>
</feature>
<evidence type="ECO:0000256" key="9">
    <source>
        <dbReference type="ARBA" id="ARBA00046271"/>
    </source>
</evidence>
<dbReference type="GO" id="GO:0005778">
    <property type="term" value="C:peroxisomal membrane"/>
    <property type="evidence" value="ECO:0007669"/>
    <property type="project" value="UniProtKB-SubCell"/>
</dbReference>
<keyword evidence="2 10" id="KW-0813">Transport</keyword>